<dbReference type="AlphaFoldDB" id="A0A150FZX8"/>
<gene>
    <name evidence="1" type="ORF">GPECTOR_100g20</name>
</gene>
<evidence type="ECO:0000313" key="2">
    <source>
        <dbReference type="Proteomes" id="UP000075714"/>
    </source>
</evidence>
<dbReference type="EMBL" id="LSYV01000101">
    <property type="protein sequence ID" value="KXZ43149.1"/>
    <property type="molecule type" value="Genomic_DNA"/>
</dbReference>
<name>A0A150FZX8_GONPE</name>
<protein>
    <submittedName>
        <fullName evidence="1">Uncharacterized protein</fullName>
    </submittedName>
</protein>
<dbReference type="Proteomes" id="UP000075714">
    <property type="component" value="Unassembled WGS sequence"/>
</dbReference>
<evidence type="ECO:0000313" key="1">
    <source>
        <dbReference type="EMBL" id="KXZ43149.1"/>
    </source>
</evidence>
<accession>A0A150FZX8</accession>
<keyword evidence="2" id="KW-1185">Reference proteome</keyword>
<sequence>MEQTATHGSAAAPSTEAGRITLAFPSGKTLSAQIAAIQNVSGVLKSALAQPLSTPGVLPLDDDGEDSIAAWSAVVQMAELRAYQPELVNWNNVGSLFNLVAKYDMPVVGAACSDFLPCNKASLGLDHPLTSPKNVLVAVTLCDRHGCTPAGCQAVEEALVSALSPLLTRVDSSGYLGSPDAAAAAARLRALIKDKRYTTAVSMAVQARVMAALLDALDAHCNAPTCYNCGTRSFTVRCIYCSAAPSS</sequence>
<organism evidence="1 2">
    <name type="scientific">Gonium pectorale</name>
    <name type="common">Green alga</name>
    <dbReference type="NCBI Taxonomy" id="33097"/>
    <lineage>
        <taxon>Eukaryota</taxon>
        <taxon>Viridiplantae</taxon>
        <taxon>Chlorophyta</taxon>
        <taxon>core chlorophytes</taxon>
        <taxon>Chlorophyceae</taxon>
        <taxon>CS clade</taxon>
        <taxon>Chlamydomonadales</taxon>
        <taxon>Volvocaceae</taxon>
        <taxon>Gonium</taxon>
    </lineage>
</organism>
<dbReference type="STRING" id="33097.A0A150FZX8"/>
<reference evidence="2" key="1">
    <citation type="journal article" date="2016" name="Nat. Commun.">
        <title>The Gonium pectorale genome demonstrates co-option of cell cycle regulation during the evolution of multicellularity.</title>
        <authorList>
            <person name="Hanschen E.R."/>
            <person name="Marriage T.N."/>
            <person name="Ferris P.J."/>
            <person name="Hamaji T."/>
            <person name="Toyoda A."/>
            <person name="Fujiyama A."/>
            <person name="Neme R."/>
            <person name="Noguchi H."/>
            <person name="Minakuchi Y."/>
            <person name="Suzuki M."/>
            <person name="Kawai-Toyooka H."/>
            <person name="Smith D.R."/>
            <person name="Sparks H."/>
            <person name="Anderson J."/>
            <person name="Bakaric R."/>
            <person name="Luria V."/>
            <person name="Karger A."/>
            <person name="Kirschner M.W."/>
            <person name="Durand P.M."/>
            <person name="Michod R.E."/>
            <person name="Nozaki H."/>
            <person name="Olson B.J."/>
        </authorList>
    </citation>
    <scope>NUCLEOTIDE SEQUENCE [LARGE SCALE GENOMIC DNA]</scope>
    <source>
        <strain evidence="2">NIES-2863</strain>
    </source>
</reference>
<comment type="caution">
    <text evidence="1">The sequence shown here is derived from an EMBL/GenBank/DDBJ whole genome shotgun (WGS) entry which is preliminary data.</text>
</comment>
<proteinExistence type="predicted"/>